<accession>A0ABV2LYH5</accession>
<comment type="caution">
    <text evidence="2">The sequence shown here is derived from an EMBL/GenBank/DDBJ whole genome shotgun (WGS) entry which is preliminary data.</text>
</comment>
<dbReference type="SUPFAM" id="SSF53955">
    <property type="entry name" value="Lysozyme-like"/>
    <property type="match status" value="1"/>
</dbReference>
<dbReference type="Proteomes" id="UP001549106">
    <property type="component" value="Unassembled WGS sequence"/>
</dbReference>
<dbReference type="Gene3D" id="1.10.530.10">
    <property type="match status" value="1"/>
</dbReference>
<organism evidence="2 3">
    <name type="scientific">Blautia caecimuris</name>
    <dbReference type="NCBI Taxonomy" id="1796615"/>
    <lineage>
        <taxon>Bacteria</taxon>
        <taxon>Bacillati</taxon>
        <taxon>Bacillota</taxon>
        <taxon>Clostridia</taxon>
        <taxon>Lachnospirales</taxon>
        <taxon>Lachnospiraceae</taxon>
        <taxon>Blautia</taxon>
    </lineage>
</organism>
<gene>
    <name evidence="2" type="ORF">ABID24_000472</name>
</gene>
<reference evidence="2 3" key="1">
    <citation type="submission" date="2024-06" db="EMBL/GenBank/DDBJ databases">
        <title>Genomic Encyclopedia of Type Strains, Phase IV (KMG-IV): sequencing the most valuable type-strain genomes for metagenomic binning, comparative biology and taxonomic classification.</title>
        <authorList>
            <person name="Goeker M."/>
        </authorList>
    </citation>
    <scope>NUCLEOTIDE SEQUENCE [LARGE SCALE GENOMIC DNA]</scope>
    <source>
        <strain evidence="2 3">DSM 29492</strain>
    </source>
</reference>
<proteinExistence type="predicted"/>
<evidence type="ECO:0000313" key="3">
    <source>
        <dbReference type="Proteomes" id="UP001549106"/>
    </source>
</evidence>
<keyword evidence="3" id="KW-1185">Reference proteome</keyword>
<dbReference type="InterPro" id="IPR047194">
    <property type="entry name" value="CwlT-like_lysozyme"/>
</dbReference>
<evidence type="ECO:0000313" key="2">
    <source>
        <dbReference type="EMBL" id="MET3749249.1"/>
    </source>
</evidence>
<dbReference type="InterPro" id="IPR023346">
    <property type="entry name" value="Lysozyme-like_dom_sf"/>
</dbReference>
<dbReference type="EMBL" id="JBEPMJ010000002">
    <property type="protein sequence ID" value="MET3749249.1"/>
    <property type="molecule type" value="Genomic_DNA"/>
</dbReference>
<dbReference type="CDD" id="cd16891">
    <property type="entry name" value="CwlT-like"/>
    <property type="match status" value="1"/>
</dbReference>
<protein>
    <recommendedName>
        <fullName evidence="1">CwlT-like lysozyme domain-containing protein</fullName>
    </recommendedName>
</protein>
<evidence type="ECO:0000259" key="1">
    <source>
        <dbReference type="Pfam" id="PF13702"/>
    </source>
</evidence>
<sequence length="208" mass="23372">MRQKQVRKQKLFLAAALIILLLAVTGGMIRFRQQPSEILTINSACEAYRQDVETIAAEYGMSDYTDLILALMMQESSGCGPDVLQSSEGAYNKKYPQVPNGITDTSYSIECGIQELKYAMEKAGVSSPTDMDRIRLALQAYNFGADVYFSYLEKNGITSWSEKTSEAFAKMASGETARSENDPFYETAGPWDYGDQKYPEHVLRYYHP</sequence>
<dbReference type="RefSeq" id="WP_243873655.1">
    <property type="nucleotide sequence ID" value="NZ_JANJZT010000002.1"/>
</dbReference>
<name>A0ABV2LYH5_9FIRM</name>
<feature type="domain" description="CwlT-like lysozyme" evidence="1">
    <location>
        <begin position="47"/>
        <end position="202"/>
    </location>
</feature>
<dbReference type="Pfam" id="PF13702">
    <property type="entry name" value="Lysozyme_like"/>
    <property type="match status" value="1"/>
</dbReference>